<dbReference type="InterPro" id="IPR013656">
    <property type="entry name" value="PAS_4"/>
</dbReference>
<dbReference type="InterPro" id="IPR001610">
    <property type="entry name" value="PAC"/>
</dbReference>
<dbReference type="PANTHER" id="PTHR45453:SF1">
    <property type="entry name" value="PHOSPHATE REGULON SENSOR PROTEIN PHOR"/>
    <property type="match status" value="1"/>
</dbReference>
<dbReference type="Pfam" id="PF08448">
    <property type="entry name" value="PAS_4"/>
    <property type="match status" value="1"/>
</dbReference>
<feature type="domain" description="PAC" evidence="11">
    <location>
        <begin position="358"/>
        <end position="410"/>
    </location>
</feature>
<evidence type="ECO:0000256" key="4">
    <source>
        <dbReference type="ARBA" id="ARBA00022679"/>
    </source>
</evidence>
<keyword evidence="13" id="KW-1185">Reference proteome</keyword>
<evidence type="ECO:0000256" key="6">
    <source>
        <dbReference type="ARBA" id="ARBA00023012"/>
    </source>
</evidence>
<dbReference type="EC" id="2.7.13.3" evidence="2"/>
<organism evidence="12 13">
    <name type="scientific">Mucilaginibacter aquariorum</name>
    <dbReference type="NCBI Taxonomy" id="2967225"/>
    <lineage>
        <taxon>Bacteria</taxon>
        <taxon>Pseudomonadati</taxon>
        <taxon>Bacteroidota</taxon>
        <taxon>Sphingobacteriia</taxon>
        <taxon>Sphingobacteriales</taxon>
        <taxon>Sphingobacteriaceae</taxon>
        <taxon>Mucilaginibacter</taxon>
    </lineage>
</organism>
<dbReference type="SUPFAM" id="SSF47384">
    <property type="entry name" value="Homodimeric domain of signal transducing histidine kinase"/>
    <property type="match status" value="1"/>
</dbReference>
<dbReference type="SUPFAM" id="SSF55785">
    <property type="entry name" value="PYP-like sensor domain (PAS domain)"/>
    <property type="match status" value="3"/>
</dbReference>
<feature type="coiled-coil region" evidence="8">
    <location>
        <begin position="116"/>
        <end position="157"/>
    </location>
</feature>
<keyword evidence="6" id="KW-0902">Two-component regulatory system</keyword>
<dbReference type="Pfam" id="PF00989">
    <property type="entry name" value="PAS"/>
    <property type="match status" value="1"/>
</dbReference>
<dbReference type="InterPro" id="IPR036890">
    <property type="entry name" value="HATPase_C_sf"/>
</dbReference>
<dbReference type="SMART" id="SM00388">
    <property type="entry name" value="HisKA"/>
    <property type="match status" value="1"/>
</dbReference>
<dbReference type="EMBL" id="JANHOH010000002">
    <property type="protein sequence ID" value="MCQ6959276.1"/>
    <property type="molecule type" value="Genomic_DNA"/>
</dbReference>
<evidence type="ECO:0000259" key="11">
    <source>
        <dbReference type="PROSITE" id="PS50113"/>
    </source>
</evidence>
<dbReference type="SUPFAM" id="SSF55874">
    <property type="entry name" value="ATPase domain of HSP90 chaperone/DNA topoisomerase II/histidine kinase"/>
    <property type="match status" value="1"/>
</dbReference>
<proteinExistence type="predicted"/>
<dbReference type="Pfam" id="PF13426">
    <property type="entry name" value="PAS_9"/>
    <property type="match status" value="1"/>
</dbReference>
<dbReference type="CDD" id="cd00130">
    <property type="entry name" value="PAS"/>
    <property type="match status" value="2"/>
</dbReference>
<dbReference type="InterPro" id="IPR003661">
    <property type="entry name" value="HisK_dim/P_dom"/>
</dbReference>
<sequence length="635" mass="71631">MQLIDEYDLRNVISNAPVGICILDAATQIIEIVNPRFLKLMARPGEDLLGKNYGERFPKPEVDEAALSKALREGRSYTTYQTEHLGAGFEQKETVLLSFLCSPVKNRDGRVTRIAVWLLENAVQAVNEELAATNEELAAANEEYAAVNEELATTNEELLDTQVSLRQSEQLFRSIALNIPGSLIVVIDRSHRYIAIEGDLMEKMGFIQRDYEGKHPLEISPERYESFRHLYDRVLAGEKFSVERRTETEEFYIVHFVPLKNEAGETTQGLIITLDITGIKQAEEKSAKLAAIVESSDDAIISKTLESVITSWNASAERMIGYTAGEMIGQTIYKIIPPDRLEEEPEILARLKKGERVDHFETKRLTKNGQLLDVSLTISPVKDKEGRIIGLSKIARDITEKKMEEQRKSDFIGMVSHELKTPLTSLSAIIQMAHINLRQSDDPFLPGAMEKATRLVKKMAIMINGFLNVSRLEAGQLFMEKQPFELDVLLREIIEESRLTASNHNFTLEECDRITVHADRDKISSVISNLIGNAVKYSPKGRRVDIRCHVEEEMAIVSIRDEGMGIKPEDIDRIFDRYYRAKTDHTRHISGFGVGLYLSSEIIRRHGGKIWVESEVGKGSNFYFSLPLAGRSSGS</sequence>
<dbReference type="PROSITE" id="PS50113">
    <property type="entry name" value="PAC"/>
    <property type="match status" value="1"/>
</dbReference>
<evidence type="ECO:0000256" key="2">
    <source>
        <dbReference type="ARBA" id="ARBA00012438"/>
    </source>
</evidence>
<keyword evidence="7" id="KW-0472">Membrane</keyword>
<dbReference type="InterPro" id="IPR000700">
    <property type="entry name" value="PAS-assoc_C"/>
</dbReference>
<comment type="catalytic activity">
    <reaction evidence="1">
        <text>ATP + protein L-histidine = ADP + protein N-phospho-L-histidine.</text>
        <dbReference type="EC" id="2.7.13.3"/>
    </reaction>
</comment>
<protein>
    <recommendedName>
        <fullName evidence="2">histidine kinase</fullName>
        <ecNumber evidence="2">2.7.13.3</ecNumber>
    </recommendedName>
</protein>
<dbReference type="CDD" id="cd00082">
    <property type="entry name" value="HisKA"/>
    <property type="match status" value="1"/>
</dbReference>
<dbReference type="InterPro" id="IPR005467">
    <property type="entry name" value="His_kinase_dom"/>
</dbReference>
<name>A0ABT1T3T9_9SPHI</name>
<dbReference type="InterPro" id="IPR035965">
    <property type="entry name" value="PAS-like_dom_sf"/>
</dbReference>
<evidence type="ECO:0000313" key="12">
    <source>
        <dbReference type="EMBL" id="MCQ6959276.1"/>
    </source>
</evidence>
<evidence type="ECO:0000256" key="1">
    <source>
        <dbReference type="ARBA" id="ARBA00000085"/>
    </source>
</evidence>
<gene>
    <name evidence="12" type="ORF">NPE20_14970</name>
</gene>
<dbReference type="RefSeq" id="WP_256539460.1">
    <property type="nucleotide sequence ID" value="NZ_JANHOH010000002.1"/>
</dbReference>
<dbReference type="InterPro" id="IPR036097">
    <property type="entry name" value="HisK_dim/P_sf"/>
</dbReference>
<keyword evidence="8" id="KW-0175">Coiled coil</keyword>
<evidence type="ECO:0000256" key="7">
    <source>
        <dbReference type="ARBA" id="ARBA00023136"/>
    </source>
</evidence>
<evidence type="ECO:0000256" key="5">
    <source>
        <dbReference type="ARBA" id="ARBA00022777"/>
    </source>
</evidence>
<dbReference type="InterPro" id="IPR050351">
    <property type="entry name" value="BphY/WalK/GraS-like"/>
</dbReference>
<dbReference type="Gene3D" id="3.30.565.10">
    <property type="entry name" value="Histidine kinase-like ATPase, C-terminal domain"/>
    <property type="match status" value="1"/>
</dbReference>
<dbReference type="PROSITE" id="PS50109">
    <property type="entry name" value="HIS_KIN"/>
    <property type="match status" value="1"/>
</dbReference>
<evidence type="ECO:0000313" key="13">
    <source>
        <dbReference type="Proteomes" id="UP001204376"/>
    </source>
</evidence>
<comment type="caution">
    <text evidence="12">The sequence shown here is derived from an EMBL/GenBank/DDBJ whole genome shotgun (WGS) entry which is preliminary data.</text>
</comment>
<keyword evidence="4" id="KW-0808">Transferase</keyword>
<dbReference type="InterPro" id="IPR000014">
    <property type="entry name" value="PAS"/>
</dbReference>
<evidence type="ECO:0000259" key="10">
    <source>
        <dbReference type="PROSITE" id="PS50112"/>
    </source>
</evidence>
<dbReference type="Pfam" id="PF00512">
    <property type="entry name" value="HisKA"/>
    <property type="match status" value="1"/>
</dbReference>
<dbReference type="PRINTS" id="PR00344">
    <property type="entry name" value="BCTRLSENSOR"/>
</dbReference>
<dbReference type="SMART" id="SM00086">
    <property type="entry name" value="PAC"/>
    <property type="match status" value="1"/>
</dbReference>
<feature type="domain" description="PAS" evidence="10">
    <location>
        <begin position="285"/>
        <end position="355"/>
    </location>
</feature>
<dbReference type="NCBIfam" id="TIGR00229">
    <property type="entry name" value="sensory_box"/>
    <property type="match status" value="2"/>
</dbReference>
<dbReference type="Gene3D" id="3.30.450.20">
    <property type="entry name" value="PAS domain"/>
    <property type="match status" value="3"/>
</dbReference>
<dbReference type="InterPro" id="IPR004358">
    <property type="entry name" value="Sig_transdc_His_kin-like_C"/>
</dbReference>
<dbReference type="Gene3D" id="1.10.287.130">
    <property type="match status" value="1"/>
</dbReference>
<evidence type="ECO:0000259" key="9">
    <source>
        <dbReference type="PROSITE" id="PS50109"/>
    </source>
</evidence>
<dbReference type="Proteomes" id="UP001204376">
    <property type="component" value="Unassembled WGS sequence"/>
</dbReference>
<dbReference type="Pfam" id="PF02518">
    <property type="entry name" value="HATPase_c"/>
    <property type="match status" value="1"/>
</dbReference>
<dbReference type="PROSITE" id="PS50112">
    <property type="entry name" value="PAS"/>
    <property type="match status" value="1"/>
</dbReference>
<keyword evidence="5" id="KW-0418">Kinase</keyword>
<feature type="domain" description="Histidine kinase" evidence="9">
    <location>
        <begin position="414"/>
        <end position="630"/>
    </location>
</feature>
<dbReference type="InterPro" id="IPR003594">
    <property type="entry name" value="HATPase_dom"/>
</dbReference>
<evidence type="ECO:0000256" key="3">
    <source>
        <dbReference type="ARBA" id="ARBA00022553"/>
    </source>
</evidence>
<dbReference type="PANTHER" id="PTHR45453">
    <property type="entry name" value="PHOSPHATE REGULON SENSOR PROTEIN PHOR"/>
    <property type="match status" value="1"/>
</dbReference>
<dbReference type="SMART" id="SM00091">
    <property type="entry name" value="PAS"/>
    <property type="match status" value="3"/>
</dbReference>
<accession>A0ABT1T3T9</accession>
<reference evidence="12 13" key="1">
    <citation type="submission" date="2022-07" db="EMBL/GenBank/DDBJ databases">
        <title>Mucilaginibacter sp. JC4.</title>
        <authorList>
            <person name="Le V."/>
            <person name="Ko S.-R."/>
            <person name="Ahn C.-Y."/>
            <person name="Oh H.-M."/>
        </authorList>
    </citation>
    <scope>NUCLEOTIDE SEQUENCE [LARGE SCALE GENOMIC DNA]</scope>
    <source>
        <strain evidence="12 13">JC4</strain>
    </source>
</reference>
<evidence type="ECO:0000256" key="8">
    <source>
        <dbReference type="SAM" id="Coils"/>
    </source>
</evidence>
<dbReference type="InterPro" id="IPR013767">
    <property type="entry name" value="PAS_fold"/>
</dbReference>
<keyword evidence="3" id="KW-0597">Phosphoprotein</keyword>
<dbReference type="SMART" id="SM00387">
    <property type="entry name" value="HATPase_c"/>
    <property type="match status" value="1"/>
</dbReference>